<evidence type="ECO:0000313" key="1">
    <source>
        <dbReference type="WBParaSite" id="BTMF_0000383401-mRNA-1"/>
    </source>
</evidence>
<proteinExistence type="predicted"/>
<dbReference type="AlphaFoldDB" id="A0A0R3QBV6"/>
<reference evidence="1" key="1">
    <citation type="submission" date="2017-02" db="UniProtKB">
        <authorList>
            <consortium name="WormBaseParasite"/>
        </authorList>
    </citation>
    <scope>IDENTIFICATION</scope>
</reference>
<accession>A0A0R3QBV6</accession>
<organism evidence="1">
    <name type="scientific">Brugia timori</name>
    <dbReference type="NCBI Taxonomy" id="42155"/>
    <lineage>
        <taxon>Eukaryota</taxon>
        <taxon>Metazoa</taxon>
        <taxon>Ecdysozoa</taxon>
        <taxon>Nematoda</taxon>
        <taxon>Chromadorea</taxon>
        <taxon>Rhabditida</taxon>
        <taxon>Spirurina</taxon>
        <taxon>Spiruromorpha</taxon>
        <taxon>Filarioidea</taxon>
        <taxon>Onchocercidae</taxon>
        <taxon>Brugia</taxon>
    </lineage>
</organism>
<sequence>LIENSTQCSIEAKDTCDTFVQTMLDMNNFNSDNSIDKECNASLSARISDANESIPKIIKPKRRDLIIQTDDSYLKIARRLDQIRTNRTESLHICMAKPLKKRESGSRYVNK</sequence>
<name>A0A0R3QBV6_9BILA</name>
<protein>
    <submittedName>
        <fullName evidence="1">GIT domain-containing protein</fullName>
    </submittedName>
</protein>
<dbReference type="WBParaSite" id="BTMF_0000383401-mRNA-1">
    <property type="protein sequence ID" value="BTMF_0000383401-mRNA-1"/>
    <property type="gene ID" value="BTMF_0000383401"/>
</dbReference>
<dbReference type="STRING" id="42155.A0A0R3QBV6"/>